<proteinExistence type="predicted"/>
<gene>
    <name evidence="5" type="ORF">ENG63_05470</name>
</gene>
<comment type="caution">
    <text evidence="5">The sequence shown here is derived from an EMBL/GenBank/DDBJ whole genome shotgun (WGS) entry which is preliminary data.</text>
</comment>
<evidence type="ECO:0000313" key="5">
    <source>
        <dbReference type="EMBL" id="HDD44292.1"/>
    </source>
</evidence>
<comment type="subcellular location">
    <subcellularLocation>
        <location evidence="1">Cytoplasm</location>
    </subcellularLocation>
</comment>
<dbReference type="PROSITE" id="PS51898">
    <property type="entry name" value="TYR_RECOMBINASE"/>
    <property type="match status" value="1"/>
</dbReference>
<keyword evidence="2" id="KW-0229">DNA integration</keyword>
<reference evidence="5" key="1">
    <citation type="journal article" date="2020" name="mSystems">
        <title>Genome- and Community-Level Interaction Insights into Carbon Utilization and Element Cycling Functions of Hydrothermarchaeota in Hydrothermal Sediment.</title>
        <authorList>
            <person name="Zhou Z."/>
            <person name="Liu Y."/>
            <person name="Xu W."/>
            <person name="Pan J."/>
            <person name="Luo Z.H."/>
            <person name="Li M."/>
        </authorList>
    </citation>
    <scope>NUCLEOTIDE SEQUENCE [LARGE SCALE GENOMIC DNA]</scope>
    <source>
        <strain evidence="5">HyVt-233</strain>
    </source>
</reference>
<sequence length="210" mass="24295">MTDLTVYRAGFLTSLSSGTGIQYLSEEELNNLTAVWQSYYYEAGKKAKKPNRGRYFLTYLFLRFSGARLSEVLSIDDEKDIDWRNNEVKIRTYKTRRKNAGRIVPLPPAVLQELARYLMEYPEMRGKVFKIDPRNFRRIFHNLAVKAGIPEEKAHPHILRHSRAMEMIKAGIPLTIIQNILGHASLNSTAVYLRFSNVEAKMLMREKGLI</sequence>
<evidence type="ECO:0000256" key="1">
    <source>
        <dbReference type="ARBA" id="ARBA00004496"/>
    </source>
</evidence>
<dbReference type="SUPFAM" id="SSF56349">
    <property type="entry name" value="DNA breaking-rejoining enzymes"/>
    <property type="match status" value="1"/>
</dbReference>
<dbReference type="Pfam" id="PF00589">
    <property type="entry name" value="Phage_integrase"/>
    <property type="match status" value="1"/>
</dbReference>
<dbReference type="GO" id="GO:0003677">
    <property type="term" value="F:DNA binding"/>
    <property type="evidence" value="ECO:0007669"/>
    <property type="project" value="InterPro"/>
</dbReference>
<dbReference type="InterPro" id="IPR011010">
    <property type="entry name" value="DNA_brk_join_enz"/>
</dbReference>
<dbReference type="InterPro" id="IPR013762">
    <property type="entry name" value="Integrase-like_cat_sf"/>
</dbReference>
<dbReference type="Proteomes" id="UP000886289">
    <property type="component" value="Unassembled WGS sequence"/>
</dbReference>
<dbReference type="PANTHER" id="PTHR30349:SF77">
    <property type="entry name" value="TYROSINE RECOMBINASE XERC"/>
    <property type="match status" value="1"/>
</dbReference>
<dbReference type="PANTHER" id="PTHR30349">
    <property type="entry name" value="PHAGE INTEGRASE-RELATED"/>
    <property type="match status" value="1"/>
</dbReference>
<dbReference type="GO" id="GO:0005737">
    <property type="term" value="C:cytoplasm"/>
    <property type="evidence" value="ECO:0007669"/>
    <property type="project" value="UniProtKB-SubCell"/>
</dbReference>
<organism evidence="5">
    <name type="scientific">Desulfofervidus auxilii</name>
    <dbReference type="NCBI Taxonomy" id="1621989"/>
    <lineage>
        <taxon>Bacteria</taxon>
        <taxon>Pseudomonadati</taxon>
        <taxon>Thermodesulfobacteriota</taxon>
        <taxon>Candidatus Desulfofervidia</taxon>
        <taxon>Candidatus Desulfofervidales</taxon>
        <taxon>Candidatus Desulfofervidaceae</taxon>
        <taxon>Candidatus Desulfofervidus</taxon>
    </lineage>
</organism>
<dbReference type="Gene3D" id="1.10.443.10">
    <property type="entry name" value="Intergrase catalytic core"/>
    <property type="match status" value="1"/>
</dbReference>
<dbReference type="CDD" id="cd00397">
    <property type="entry name" value="DNA_BRE_C"/>
    <property type="match status" value="1"/>
</dbReference>
<dbReference type="GO" id="GO:0006310">
    <property type="term" value="P:DNA recombination"/>
    <property type="evidence" value="ECO:0007669"/>
    <property type="project" value="UniProtKB-KW"/>
</dbReference>
<evidence type="ECO:0000259" key="4">
    <source>
        <dbReference type="PROSITE" id="PS51898"/>
    </source>
</evidence>
<accession>A0A7C0YA35</accession>
<dbReference type="InterPro" id="IPR002104">
    <property type="entry name" value="Integrase_catalytic"/>
</dbReference>
<evidence type="ECO:0000256" key="3">
    <source>
        <dbReference type="ARBA" id="ARBA00023172"/>
    </source>
</evidence>
<protein>
    <submittedName>
        <fullName evidence="5">Site-specific integrase</fullName>
    </submittedName>
</protein>
<name>A0A7C0YA35_DESA2</name>
<feature type="domain" description="Tyr recombinase" evidence="4">
    <location>
        <begin position="19"/>
        <end position="205"/>
    </location>
</feature>
<dbReference type="EMBL" id="DRBS01000211">
    <property type="protein sequence ID" value="HDD44292.1"/>
    <property type="molecule type" value="Genomic_DNA"/>
</dbReference>
<dbReference type="AlphaFoldDB" id="A0A7C0YA35"/>
<dbReference type="InterPro" id="IPR050090">
    <property type="entry name" value="Tyrosine_recombinase_XerCD"/>
</dbReference>
<keyword evidence="3" id="KW-0233">DNA recombination</keyword>
<evidence type="ECO:0000256" key="2">
    <source>
        <dbReference type="ARBA" id="ARBA00022908"/>
    </source>
</evidence>
<dbReference type="GO" id="GO:0015074">
    <property type="term" value="P:DNA integration"/>
    <property type="evidence" value="ECO:0007669"/>
    <property type="project" value="UniProtKB-KW"/>
</dbReference>